<sequence>MFNRKDTCDLFSQFTTSSRCVWGESKLSTLYRCDTRQVDDRERSQSSHQNVTVTRKLAGEDDHLDPLLDLNQRRPLSCYNNLTMICSSL</sequence>
<organism evidence="1 2">
    <name type="scientific">Brassica carinata</name>
    <name type="common">Ethiopian mustard</name>
    <name type="synonym">Abyssinian cabbage</name>
    <dbReference type="NCBI Taxonomy" id="52824"/>
    <lineage>
        <taxon>Eukaryota</taxon>
        <taxon>Viridiplantae</taxon>
        <taxon>Streptophyta</taxon>
        <taxon>Embryophyta</taxon>
        <taxon>Tracheophyta</taxon>
        <taxon>Spermatophyta</taxon>
        <taxon>Magnoliopsida</taxon>
        <taxon>eudicotyledons</taxon>
        <taxon>Gunneridae</taxon>
        <taxon>Pentapetalae</taxon>
        <taxon>rosids</taxon>
        <taxon>malvids</taxon>
        <taxon>Brassicales</taxon>
        <taxon>Brassicaceae</taxon>
        <taxon>Brassiceae</taxon>
        <taxon>Brassica</taxon>
    </lineage>
</organism>
<keyword evidence="2" id="KW-1185">Reference proteome</keyword>
<comment type="caution">
    <text evidence="1">The sequence shown here is derived from an EMBL/GenBank/DDBJ whole genome shotgun (WGS) entry which is preliminary data.</text>
</comment>
<dbReference type="Proteomes" id="UP000886595">
    <property type="component" value="Unassembled WGS sequence"/>
</dbReference>
<proteinExistence type="predicted"/>
<evidence type="ECO:0000313" key="1">
    <source>
        <dbReference type="EMBL" id="KAG2269875.1"/>
    </source>
</evidence>
<protein>
    <submittedName>
        <fullName evidence="1">Uncharacterized protein</fullName>
    </submittedName>
</protein>
<evidence type="ECO:0000313" key="2">
    <source>
        <dbReference type="Proteomes" id="UP000886595"/>
    </source>
</evidence>
<accession>A0A8X7QJQ7</accession>
<dbReference type="AlphaFoldDB" id="A0A8X7QJQ7"/>
<dbReference type="EMBL" id="JAAMPC010000013">
    <property type="protein sequence ID" value="KAG2269875.1"/>
    <property type="molecule type" value="Genomic_DNA"/>
</dbReference>
<dbReference type="OrthoDB" id="10393991at2759"/>
<gene>
    <name evidence="1" type="ORF">Bca52824_064430</name>
</gene>
<reference evidence="1 2" key="1">
    <citation type="submission" date="2020-02" db="EMBL/GenBank/DDBJ databases">
        <authorList>
            <person name="Ma Q."/>
            <person name="Huang Y."/>
            <person name="Song X."/>
            <person name="Pei D."/>
        </authorList>
    </citation>
    <scope>NUCLEOTIDE SEQUENCE [LARGE SCALE GENOMIC DNA]</scope>
    <source>
        <strain evidence="1">Sxm20200214</strain>
        <tissue evidence="1">Leaf</tissue>
    </source>
</reference>
<name>A0A8X7QJQ7_BRACI</name>